<dbReference type="InterPro" id="IPR036013">
    <property type="entry name" value="Band_7/SPFH_dom_sf"/>
</dbReference>
<dbReference type="InterPro" id="IPR001107">
    <property type="entry name" value="Band_7"/>
</dbReference>
<evidence type="ECO:0000256" key="1">
    <source>
        <dbReference type="SAM" id="Phobius"/>
    </source>
</evidence>
<evidence type="ECO:0000259" key="2">
    <source>
        <dbReference type="SMART" id="SM00244"/>
    </source>
</evidence>
<dbReference type="EMBL" id="DVGA01000095">
    <property type="protein sequence ID" value="HIQ79306.1"/>
    <property type="molecule type" value="Genomic_DNA"/>
</dbReference>
<dbReference type="PANTHER" id="PTHR43446:SF1">
    <property type="entry name" value="BAND 7 DOMAIN-CONTAINING PROTEIN"/>
    <property type="match status" value="1"/>
</dbReference>
<dbReference type="PANTHER" id="PTHR43446">
    <property type="entry name" value="MEMBRANE PROTEIN-RELATED"/>
    <property type="match status" value="1"/>
</dbReference>
<proteinExistence type="predicted"/>
<evidence type="ECO:0000313" key="3">
    <source>
        <dbReference type="EMBL" id="HIQ79306.1"/>
    </source>
</evidence>
<comment type="caution">
    <text evidence="3">The sequence shown here is derived from an EMBL/GenBank/DDBJ whole genome shotgun (WGS) entry which is preliminary data.</text>
</comment>
<reference evidence="3" key="1">
    <citation type="submission" date="2020-10" db="EMBL/GenBank/DDBJ databases">
        <authorList>
            <person name="Gilroy R."/>
        </authorList>
    </citation>
    <scope>NUCLEOTIDE SEQUENCE</scope>
    <source>
        <strain evidence="3">ChiBcolR7-354</strain>
    </source>
</reference>
<organism evidence="3 4">
    <name type="scientific">Candidatus Scatomorpha intestinavium</name>
    <dbReference type="NCBI Taxonomy" id="2840922"/>
    <lineage>
        <taxon>Bacteria</taxon>
        <taxon>Bacillati</taxon>
        <taxon>Bacillota</taxon>
        <taxon>Clostridia</taxon>
        <taxon>Eubacteriales</taxon>
        <taxon>Candidatus Scatomorpha</taxon>
    </lineage>
</organism>
<name>A0A9D0ZH29_9FIRM</name>
<dbReference type="Pfam" id="PF01145">
    <property type="entry name" value="Band_7"/>
    <property type="match status" value="1"/>
</dbReference>
<evidence type="ECO:0000313" key="4">
    <source>
        <dbReference type="Proteomes" id="UP000824262"/>
    </source>
</evidence>
<dbReference type="SMART" id="SM00244">
    <property type="entry name" value="PHB"/>
    <property type="match status" value="1"/>
</dbReference>
<dbReference type="Gene3D" id="3.30.479.30">
    <property type="entry name" value="Band 7 domain"/>
    <property type="match status" value="1"/>
</dbReference>
<dbReference type="Proteomes" id="UP000824262">
    <property type="component" value="Unassembled WGS sequence"/>
</dbReference>
<gene>
    <name evidence="3" type="ORF">IAB77_08625</name>
</gene>
<protein>
    <submittedName>
        <fullName evidence="3">SPFH domain-containing protein</fullName>
    </submittedName>
</protein>
<accession>A0A9D0ZH29</accession>
<dbReference type="CDD" id="cd03402">
    <property type="entry name" value="SPFH_like_u2"/>
    <property type="match status" value="1"/>
</dbReference>
<sequence length="338" mass="36567">MNDTQIIERELNPKKGIPMLLLDLAMLLISIVLAAFSIAVLGAGLAFLGAVMLIVAVVMFIAFFILLAGLKTVRPNEALVLTLFGEYHGTIKKAGYYFVNPFCSAVSPAYDKAAAEKAKKEKEEGGNPSSTTQMVTTRARVSMKTMTLDNGRQKVNDVLGNPIIIGAVVIYHVADPTKAVFNVEDYPSFLSNQTDSTVRNVARLYPYDIMDEDDAETAGEKTLRGSSQEIAGSMKAELQKRVDTAGIVVEEVRITHLAYAEEIAAAMLQRQQAAAIISARQKIVDGAVGMVKMAIDRLGQDEIVVLDEERKAAMVSNLLVVLCGNHDAQPVVNSGSIY</sequence>
<keyword evidence="1" id="KW-1133">Transmembrane helix</keyword>
<dbReference type="SUPFAM" id="SSF117892">
    <property type="entry name" value="Band 7/SPFH domain"/>
    <property type="match status" value="1"/>
</dbReference>
<keyword evidence="1" id="KW-0812">Transmembrane</keyword>
<dbReference type="AlphaFoldDB" id="A0A9D0ZH29"/>
<feature type="transmembrane region" description="Helical" evidence="1">
    <location>
        <begin position="47"/>
        <end position="70"/>
    </location>
</feature>
<feature type="transmembrane region" description="Helical" evidence="1">
    <location>
        <begin position="20"/>
        <end position="41"/>
    </location>
</feature>
<keyword evidence="1" id="KW-0472">Membrane</keyword>
<reference evidence="3" key="2">
    <citation type="journal article" date="2021" name="PeerJ">
        <title>Extensive microbial diversity within the chicken gut microbiome revealed by metagenomics and culture.</title>
        <authorList>
            <person name="Gilroy R."/>
            <person name="Ravi A."/>
            <person name="Getino M."/>
            <person name="Pursley I."/>
            <person name="Horton D.L."/>
            <person name="Alikhan N.F."/>
            <person name="Baker D."/>
            <person name="Gharbi K."/>
            <person name="Hall N."/>
            <person name="Watson M."/>
            <person name="Adriaenssens E.M."/>
            <person name="Foster-Nyarko E."/>
            <person name="Jarju S."/>
            <person name="Secka A."/>
            <person name="Antonio M."/>
            <person name="Oren A."/>
            <person name="Chaudhuri R.R."/>
            <person name="La Ragione R."/>
            <person name="Hildebrand F."/>
            <person name="Pallen M.J."/>
        </authorList>
    </citation>
    <scope>NUCLEOTIDE SEQUENCE</scope>
    <source>
        <strain evidence="3">ChiBcolR7-354</strain>
    </source>
</reference>
<feature type="domain" description="Band 7" evidence="2">
    <location>
        <begin position="68"/>
        <end position="271"/>
    </location>
</feature>